<evidence type="ECO:0000313" key="3">
    <source>
        <dbReference type="Proteomes" id="UP000801864"/>
    </source>
</evidence>
<proteinExistence type="predicted"/>
<protein>
    <submittedName>
        <fullName evidence="2">Uncharacterized protein</fullName>
    </submittedName>
</protein>
<comment type="caution">
    <text evidence="2">The sequence shown here is derived from an EMBL/GenBank/DDBJ whole genome shotgun (WGS) entry which is preliminary data.</text>
</comment>
<dbReference type="EMBL" id="QLNT01000013">
    <property type="protein sequence ID" value="KAF3068757.1"/>
    <property type="molecule type" value="Genomic_DNA"/>
</dbReference>
<dbReference type="Proteomes" id="UP000801864">
    <property type="component" value="Unassembled WGS sequence"/>
</dbReference>
<evidence type="ECO:0000256" key="1">
    <source>
        <dbReference type="SAM" id="MobiDB-lite"/>
    </source>
</evidence>
<dbReference type="AlphaFoldDB" id="A0A9P4XD73"/>
<name>A0A9P4XD73_9HYPO</name>
<gene>
    <name evidence="2" type="ORF">CFAM422_007588</name>
</gene>
<keyword evidence="3" id="KW-1185">Reference proteome</keyword>
<sequence length="109" mass="11697">MEQTPRSATPASSPFSSRRSPPSLPLSILYQFRPIAASIKRGANGLFPFLVVGPRAFSGGPVLKGISRRVADEVRGGYLDRVRVGCGEKCEGRLLSLNTEASQLKLAQP</sequence>
<evidence type="ECO:0000313" key="2">
    <source>
        <dbReference type="EMBL" id="KAF3068757.1"/>
    </source>
</evidence>
<accession>A0A9P4XD73</accession>
<organism evidence="2 3">
    <name type="scientific">Trichoderma lentiforme</name>
    <dbReference type="NCBI Taxonomy" id="1567552"/>
    <lineage>
        <taxon>Eukaryota</taxon>
        <taxon>Fungi</taxon>
        <taxon>Dikarya</taxon>
        <taxon>Ascomycota</taxon>
        <taxon>Pezizomycotina</taxon>
        <taxon>Sordariomycetes</taxon>
        <taxon>Hypocreomycetidae</taxon>
        <taxon>Hypocreales</taxon>
        <taxon>Hypocreaceae</taxon>
        <taxon>Trichoderma</taxon>
    </lineage>
</organism>
<reference evidence="2 3" key="1">
    <citation type="submission" date="2018-06" db="EMBL/GenBank/DDBJ databases">
        <title>Genome analysis of cellulolytic fungus Trichoderma lentiforme CFAM-422.</title>
        <authorList>
            <person name="Steindorff A.S."/>
            <person name="Formighieri E.F."/>
            <person name="Midorikawa G.E.O."/>
            <person name="Tamietti M.S."/>
            <person name="Ramos E.Z."/>
            <person name="Silva A.S."/>
            <person name="Bon E.P.S."/>
            <person name="Mendes T.D."/>
            <person name="Damaso M.C.T."/>
            <person name="Favaro L.C.L."/>
        </authorList>
    </citation>
    <scope>NUCLEOTIDE SEQUENCE [LARGE SCALE GENOMIC DNA]</scope>
    <source>
        <strain evidence="2 3">CFAM-422</strain>
    </source>
</reference>
<feature type="region of interest" description="Disordered" evidence="1">
    <location>
        <begin position="1"/>
        <end position="23"/>
    </location>
</feature>